<proteinExistence type="predicted"/>
<accession>A0A8K1FYD7</accession>
<keyword evidence="1" id="KW-0808">Transferase</keyword>
<dbReference type="GO" id="GO:0016787">
    <property type="term" value="F:hydrolase activity"/>
    <property type="evidence" value="ECO:0007669"/>
    <property type="project" value="UniProtKB-KW"/>
</dbReference>
<dbReference type="GO" id="GO:0016779">
    <property type="term" value="F:nucleotidyltransferase activity"/>
    <property type="evidence" value="ECO:0007669"/>
    <property type="project" value="UniProtKB-KW"/>
</dbReference>
<dbReference type="Gene3D" id="3.30.420.10">
    <property type="entry name" value="Ribonuclease H-like superfamily/Ribonuclease H"/>
    <property type="match status" value="1"/>
</dbReference>
<evidence type="ECO:0000256" key="5">
    <source>
        <dbReference type="ARBA" id="ARBA00022801"/>
    </source>
</evidence>
<keyword evidence="2" id="KW-0548">Nucleotidyltransferase</keyword>
<organism evidence="7 8">
    <name type="scientific">Zosterops borbonicus</name>
    <dbReference type="NCBI Taxonomy" id="364589"/>
    <lineage>
        <taxon>Eukaryota</taxon>
        <taxon>Metazoa</taxon>
        <taxon>Chordata</taxon>
        <taxon>Craniata</taxon>
        <taxon>Vertebrata</taxon>
        <taxon>Euteleostomi</taxon>
        <taxon>Archelosauria</taxon>
        <taxon>Archosauria</taxon>
        <taxon>Dinosauria</taxon>
        <taxon>Saurischia</taxon>
        <taxon>Theropoda</taxon>
        <taxon>Coelurosauria</taxon>
        <taxon>Aves</taxon>
        <taxon>Neognathae</taxon>
        <taxon>Neoaves</taxon>
        <taxon>Telluraves</taxon>
        <taxon>Australaves</taxon>
        <taxon>Passeriformes</taxon>
        <taxon>Sylvioidea</taxon>
        <taxon>Zosteropidae</taxon>
        <taxon>Zosterops</taxon>
    </lineage>
</organism>
<keyword evidence="5" id="KW-0378">Hydrolase</keyword>
<reference evidence="7" key="1">
    <citation type="submission" date="2019-04" db="EMBL/GenBank/DDBJ databases">
        <title>Genome assembly of Zosterops borbonicus 15179.</title>
        <authorList>
            <person name="Leroy T."/>
            <person name="Anselmetti Y."/>
            <person name="Tilak M.-K."/>
            <person name="Nabholz B."/>
        </authorList>
    </citation>
    <scope>NUCLEOTIDE SEQUENCE</scope>
    <source>
        <strain evidence="7">HGM_15179</strain>
        <tissue evidence="7">Muscle</tissue>
    </source>
</reference>
<evidence type="ECO:0000256" key="3">
    <source>
        <dbReference type="ARBA" id="ARBA00022722"/>
    </source>
</evidence>
<evidence type="ECO:0000256" key="1">
    <source>
        <dbReference type="ARBA" id="ARBA00022679"/>
    </source>
</evidence>
<comment type="caution">
    <text evidence="7">The sequence shown here is derived from an EMBL/GenBank/DDBJ whole genome shotgun (WGS) entry which is preliminary data.</text>
</comment>
<dbReference type="Gene3D" id="2.30.30.850">
    <property type="match status" value="1"/>
</dbReference>
<keyword evidence="3" id="KW-0540">Nuclease</keyword>
<dbReference type="EMBL" id="SWJQ01001420">
    <property type="protein sequence ID" value="TRZ08245.1"/>
    <property type="molecule type" value="Genomic_DNA"/>
</dbReference>
<evidence type="ECO:0000259" key="6">
    <source>
        <dbReference type="Pfam" id="PF18697"/>
    </source>
</evidence>
<protein>
    <recommendedName>
        <fullName evidence="6">Murine leukemia virus integrase C-terminal domain-containing protein</fullName>
    </recommendedName>
</protein>
<feature type="domain" description="Murine leukemia virus integrase C-terminal" evidence="6">
    <location>
        <begin position="83"/>
        <end position="137"/>
    </location>
</feature>
<evidence type="ECO:0000313" key="7">
    <source>
        <dbReference type="EMBL" id="TRZ08245.1"/>
    </source>
</evidence>
<name>A0A8K1FYD7_9PASS</name>
<dbReference type="InterPro" id="IPR040643">
    <property type="entry name" value="MLVIN_C"/>
</dbReference>
<evidence type="ECO:0000256" key="2">
    <source>
        <dbReference type="ARBA" id="ARBA00022695"/>
    </source>
</evidence>
<dbReference type="OrthoDB" id="9906216at2759"/>
<dbReference type="AlphaFoldDB" id="A0A8K1FYD7"/>
<keyword evidence="4" id="KW-0255">Endonuclease</keyword>
<sequence length="145" mass="16377">MRAQDLSKGKKVNIWIDSKYAFSVVHAHGAIWKEKGLLNAQGEIHMKGKLDLQRYLMALGSTLQKLQTYIVLSRPIGLDTPAHPFQPGDWVYVNWWVNDPPQSKWRGPFQVLLTTLTAVKVAGKGPWIHYSRVKKASAPETTVKT</sequence>
<dbReference type="Proteomes" id="UP000796761">
    <property type="component" value="Unassembled WGS sequence"/>
</dbReference>
<evidence type="ECO:0000256" key="4">
    <source>
        <dbReference type="ARBA" id="ARBA00022759"/>
    </source>
</evidence>
<dbReference type="GO" id="GO:0003676">
    <property type="term" value="F:nucleic acid binding"/>
    <property type="evidence" value="ECO:0007669"/>
    <property type="project" value="InterPro"/>
</dbReference>
<dbReference type="GO" id="GO:0004519">
    <property type="term" value="F:endonuclease activity"/>
    <property type="evidence" value="ECO:0007669"/>
    <property type="project" value="UniProtKB-KW"/>
</dbReference>
<keyword evidence="8" id="KW-1185">Reference proteome</keyword>
<dbReference type="Pfam" id="PF18697">
    <property type="entry name" value="MLVIN_C"/>
    <property type="match status" value="1"/>
</dbReference>
<dbReference type="InterPro" id="IPR036397">
    <property type="entry name" value="RNaseH_sf"/>
</dbReference>
<evidence type="ECO:0000313" key="8">
    <source>
        <dbReference type="Proteomes" id="UP000796761"/>
    </source>
</evidence>
<gene>
    <name evidence="7" type="ORF">HGM15179_018863</name>
</gene>